<reference evidence="2 3" key="1">
    <citation type="submission" date="2015-08" db="EMBL/GenBank/DDBJ databases">
        <authorList>
            <person name="Babu N.S."/>
            <person name="Beckwith C.J."/>
            <person name="Beseler K.G."/>
            <person name="Brison A."/>
            <person name="Carone J.V."/>
            <person name="Caskin T.P."/>
            <person name="Diamond M."/>
            <person name="Durham M.E."/>
            <person name="Foxe J.M."/>
            <person name="Go M."/>
            <person name="Henderson B.A."/>
            <person name="Jones I.B."/>
            <person name="McGettigan J.A."/>
            <person name="Micheletti S.J."/>
            <person name="Nasrallah M.E."/>
            <person name="Ortiz D."/>
            <person name="Piller C.R."/>
            <person name="Privatt S.R."/>
            <person name="Schneider S.L."/>
            <person name="Sharp S."/>
            <person name="Smith T.C."/>
            <person name="Stanton J.D."/>
            <person name="Ullery H.E."/>
            <person name="Wilson R.J."/>
            <person name="Serrano M.G."/>
            <person name="Buck G."/>
            <person name="Lee V."/>
            <person name="Wang Y."/>
            <person name="Carvalho R."/>
            <person name="Voegtly L."/>
            <person name="Shi R."/>
            <person name="Duckworth R."/>
            <person name="Johnson A."/>
            <person name="Loviza R."/>
            <person name="Walstead R."/>
            <person name="Shah Z."/>
            <person name="Kiflezghi M."/>
            <person name="Wade K."/>
            <person name="Ball S.L."/>
            <person name="Bradley K.W."/>
            <person name="Asai D.J."/>
            <person name="Bowman C.A."/>
            <person name="Russell D.A."/>
            <person name="Pope W.H."/>
            <person name="Jacobs-Sera D."/>
            <person name="Hendrix R.W."/>
            <person name="Hatfull G.F."/>
        </authorList>
    </citation>
    <scope>NUCLEOTIDE SEQUENCE [LARGE SCALE GENOMIC DNA]</scope>
    <source>
        <strain evidence="2 3">DSM 27648</strain>
    </source>
</reference>
<dbReference type="RefSeq" id="WP_146646342.1">
    <property type="nucleotide sequence ID" value="NZ_CP012333.1"/>
</dbReference>
<dbReference type="Proteomes" id="UP000064967">
    <property type="component" value="Chromosome"/>
</dbReference>
<feature type="transmembrane region" description="Helical" evidence="1">
    <location>
        <begin position="37"/>
        <end position="59"/>
    </location>
</feature>
<organism evidence="2 3">
    <name type="scientific">Labilithrix luteola</name>
    <dbReference type="NCBI Taxonomy" id="1391654"/>
    <lineage>
        <taxon>Bacteria</taxon>
        <taxon>Pseudomonadati</taxon>
        <taxon>Myxococcota</taxon>
        <taxon>Polyangia</taxon>
        <taxon>Polyangiales</taxon>
        <taxon>Labilitrichaceae</taxon>
        <taxon>Labilithrix</taxon>
    </lineage>
</organism>
<keyword evidence="3" id="KW-1185">Reference proteome</keyword>
<dbReference type="KEGG" id="llu:AKJ09_01455"/>
<protein>
    <submittedName>
        <fullName evidence="2">Uncharacterized protein</fullName>
    </submittedName>
</protein>
<sequence length="102" mass="11006">MSDSTSKVRNQLAFAMLIVGKLFGIGGLILGATSHRIAAGTLLVVDGLMLTVAAVLTMTNMKKTAVEEKSQKAVLEQMMREGTLKQYIRDIREAQARKTPAA</sequence>
<keyword evidence="1" id="KW-0472">Membrane</keyword>
<feature type="transmembrane region" description="Helical" evidence="1">
    <location>
        <begin position="12"/>
        <end position="31"/>
    </location>
</feature>
<dbReference type="EMBL" id="CP012333">
    <property type="protein sequence ID" value="AKU94791.1"/>
    <property type="molecule type" value="Genomic_DNA"/>
</dbReference>
<evidence type="ECO:0000313" key="2">
    <source>
        <dbReference type="EMBL" id="AKU94791.1"/>
    </source>
</evidence>
<keyword evidence="1" id="KW-1133">Transmembrane helix</keyword>
<evidence type="ECO:0000313" key="3">
    <source>
        <dbReference type="Proteomes" id="UP000064967"/>
    </source>
</evidence>
<name>A0A0K1PN26_9BACT</name>
<accession>A0A0K1PN26</accession>
<gene>
    <name evidence="2" type="ORF">AKJ09_01455</name>
</gene>
<dbReference type="AlphaFoldDB" id="A0A0K1PN26"/>
<evidence type="ECO:0000256" key="1">
    <source>
        <dbReference type="SAM" id="Phobius"/>
    </source>
</evidence>
<keyword evidence="1" id="KW-0812">Transmembrane</keyword>
<proteinExistence type="predicted"/>